<dbReference type="InterPro" id="IPR044661">
    <property type="entry name" value="MED15a/b/c-like"/>
</dbReference>
<name>A0ABD1QPH4_9LAMI</name>
<feature type="domain" description="Mediator complex subunit 15 KIX" evidence="3">
    <location>
        <begin position="11"/>
        <end position="65"/>
    </location>
</feature>
<evidence type="ECO:0000313" key="4">
    <source>
        <dbReference type="EMBL" id="KAL2478116.1"/>
    </source>
</evidence>
<accession>A0ABD1QPH4</accession>
<dbReference type="AlphaFoldDB" id="A0ABD1QPH4"/>
<dbReference type="Pfam" id="PF16987">
    <property type="entry name" value="KIX_2"/>
    <property type="match status" value="1"/>
</dbReference>
<dbReference type="PANTHER" id="PTHR33137:SF4">
    <property type="entry name" value="MEDIATOR OF RNA POLYMERASE II TRANSCRIPTION SUBUNIT 15A-RELATED"/>
    <property type="match status" value="1"/>
</dbReference>
<sequence>MDNSNWSDDAGDWRTQLLPNNRQKIVNKIMDTLKRHIPFSGEEGMQELKKIAIRLFEKDIIRDAEIGDATCRTPLPILFSPMLQAIAKIPKIQVFKSGALIPGAQEEWSSCD</sequence>
<dbReference type="Proteomes" id="UP001604277">
    <property type="component" value="Unassembled WGS sequence"/>
</dbReference>
<organism evidence="4 5">
    <name type="scientific">Forsythia ovata</name>
    <dbReference type="NCBI Taxonomy" id="205694"/>
    <lineage>
        <taxon>Eukaryota</taxon>
        <taxon>Viridiplantae</taxon>
        <taxon>Streptophyta</taxon>
        <taxon>Embryophyta</taxon>
        <taxon>Tracheophyta</taxon>
        <taxon>Spermatophyta</taxon>
        <taxon>Magnoliopsida</taxon>
        <taxon>eudicotyledons</taxon>
        <taxon>Gunneridae</taxon>
        <taxon>Pentapetalae</taxon>
        <taxon>asterids</taxon>
        <taxon>lamiids</taxon>
        <taxon>Lamiales</taxon>
        <taxon>Oleaceae</taxon>
        <taxon>Forsythieae</taxon>
        <taxon>Forsythia</taxon>
    </lineage>
</organism>
<evidence type="ECO:0000256" key="1">
    <source>
        <dbReference type="ARBA" id="ARBA00004123"/>
    </source>
</evidence>
<dbReference type="InterPro" id="IPR036546">
    <property type="entry name" value="MED15_KIX"/>
</dbReference>
<dbReference type="EMBL" id="JBFOLJ010000014">
    <property type="protein sequence ID" value="KAL2478116.1"/>
    <property type="molecule type" value="Genomic_DNA"/>
</dbReference>
<protein>
    <submittedName>
        <fullName evidence="4">KIX domain-containing protein</fullName>
    </submittedName>
</protein>
<gene>
    <name evidence="4" type="ORF">Fot_47130</name>
</gene>
<dbReference type="GO" id="GO:0005634">
    <property type="term" value="C:nucleus"/>
    <property type="evidence" value="ECO:0007669"/>
    <property type="project" value="UniProtKB-SubCell"/>
</dbReference>
<evidence type="ECO:0000259" key="3">
    <source>
        <dbReference type="Pfam" id="PF16987"/>
    </source>
</evidence>
<dbReference type="Gene3D" id="1.10.246.20">
    <property type="entry name" value="Coactivator CBP, KIX domain"/>
    <property type="match status" value="1"/>
</dbReference>
<comment type="caution">
    <text evidence="4">The sequence shown here is derived from an EMBL/GenBank/DDBJ whole genome shotgun (WGS) entry which is preliminary data.</text>
</comment>
<dbReference type="InterPro" id="IPR036529">
    <property type="entry name" value="KIX_dom_sf"/>
</dbReference>
<dbReference type="PANTHER" id="PTHR33137">
    <property type="entry name" value="MEDIATOR OF RNA POLYMERASE II TRANSCRIPTION SUBUNIT 15A-RELATED"/>
    <property type="match status" value="1"/>
</dbReference>
<evidence type="ECO:0000256" key="2">
    <source>
        <dbReference type="ARBA" id="ARBA00023242"/>
    </source>
</evidence>
<comment type="subcellular location">
    <subcellularLocation>
        <location evidence="1">Nucleus</location>
    </subcellularLocation>
</comment>
<keyword evidence="2" id="KW-0539">Nucleus</keyword>
<keyword evidence="5" id="KW-1185">Reference proteome</keyword>
<reference evidence="5" key="1">
    <citation type="submission" date="2024-07" db="EMBL/GenBank/DDBJ databases">
        <title>Two chromosome-level genome assemblies of Korean endemic species Abeliophyllum distichum and Forsythia ovata (Oleaceae).</title>
        <authorList>
            <person name="Jang H."/>
        </authorList>
    </citation>
    <scope>NUCLEOTIDE SEQUENCE [LARGE SCALE GENOMIC DNA]</scope>
</reference>
<proteinExistence type="predicted"/>
<evidence type="ECO:0000313" key="5">
    <source>
        <dbReference type="Proteomes" id="UP001604277"/>
    </source>
</evidence>